<name>A0A1D1URZ1_RAMVA</name>
<feature type="region of interest" description="Disordered" evidence="1">
    <location>
        <begin position="1"/>
        <end position="52"/>
    </location>
</feature>
<evidence type="ECO:0000256" key="1">
    <source>
        <dbReference type="SAM" id="MobiDB-lite"/>
    </source>
</evidence>
<evidence type="ECO:0000313" key="2">
    <source>
        <dbReference type="EMBL" id="GAU90482.1"/>
    </source>
</evidence>
<evidence type="ECO:0000313" key="3">
    <source>
        <dbReference type="Proteomes" id="UP000186922"/>
    </source>
</evidence>
<gene>
    <name evidence="2" type="primary">RvY_02890-1</name>
    <name evidence="2" type="synonym">RvY_02890.1</name>
    <name evidence="2" type="ORF">RvY_02890</name>
</gene>
<reference evidence="2 3" key="1">
    <citation type="journal article" date="2016" name="Nat. Commun.">
        <title>Extremotolerant tardigrade genome and improved radiotolerance of human cultured cells by tardigrade-unique protein.</title>
        <authorList>
            <person name="Hashimoto T."/>
            <person name="Horikawa D.D."/>
            <person name="Saito Y."/>
            <person name="Kuwahara H."/>
            <person name="Kozuka-Hata H."/>
            <person name="Shin-I T."/>
            <person name="Minakuchi Y."/>
            <person name="Ohishi K."/>
            <person name="Motoyama A."/>
            <person name="Aizu T."/>
            <person name="Enomoto A."/>
            <person name="Kondo K."/>
            <person name="Tanaka S."/>
            <person name="Hara Y."/>
            <person name="Koshikawa S."/>
            <person name="Sagara H."/>
            <person name="Miura T."/>
            <person name="Yokobori S."/>
            <person name="Miyagawa K."/>
            <person name="Suzuki Y."/>
            <person name="Kubo T."/>
            <person name="Oyama M."/>
            <person name="Kohara Y."/>
            <person name="Fujiyama A."/>
            <person name="Arakawa K."/>
            <person name="Katayama T."/>
            <person name="Toyoda A."/>
            <person name="Kunieda T."/>
        </authorList>
    </citation>
    <scope>NUCLEOTIDE SEQUENCE [LARGE SCALE GENOMIC DNA]</scope>
    <source>
        <strain evidence="2 3">YOKOZUNA-1</strain>
    </source>
</reference>
<dbReference type="Proteomes" id="UP000186922">
    <property type="component" value="Unassembled WGS sequence"/>
</dbReference>
<sequence>MGSKTKPAVSAEASANKKTKPNDPTYNDHHIVPPPLPQPPASGSKTTPEHGINLHGIQPFCFGGDGKQQPKINATCQIVGTADGPNGSLHLVGWDTEHEYSSLKFANQPPKPSTELLWSVVRLNKKKGLR</sequence>
<dbReference type="AlphaFoldDB" id="A0A1D1URZ1"/>
<dbReference type="EMBL" id="BDGG01000001">
    <property type="protein sequence ID" value="GAU90482.1"/>
    <property type="molecule type" value="Genomic_DNA"/>
</dbReference>
<organism evidence="2 3">
    <name type="scientific">Ramazzottius varieornatus</name>
    <name type="common">Water bear</name>
    <name type="synonym">Tardigrade</name>
    <dbReference type="NCBI Taxonomy" id="947166"/>
    <lineage>
        <taxon>Eukaryota</taxon>
        <taxon>Metazoa</taxon>
        <taxon>Ecdysozoa</taxon>
        <taxon>Tardigrada</taxon>
        <taxon>Eutardigrada</taxon>
        <taxon>Parachela</taxon>
        <taxon>Hypsibioidea</taxon>
        <taxon>Ramazzottiidae</taxon>
        <taxon>Ramazzottius</taxon>
    </lineage>
</organism>
<accession>A0A1D1URZ1</accession>
<proteinExistence type="predicted"/>
<protein>
    <submittedName>
        <fullName evidence="2">Uncharacterized protein</fullName>
    </submittedName>
</protein>
<comment type="caution">
    <text evidence="2">The sequence shown here is derived from an EMBL/GenBank/DDBJ whole genome shotgun (WGS) entry which is preliminary data.</text>
</comment>
<keyword evidence="3" id="KW-1185">Reference proteome</keyword>